<dbReference type="EMBL" id="CAIE01000028">
    <property type="protein sequence ID" value="CCH18828.1"/>
    <property type="molecule type" value="Genomic_DNA"/>
</dbReference>
<gene>
    <name evidence="1" type="ORF">MILUP08_43740</name>
</gene>
<accession>I0L4T1</accession>
<dbReference type="Proteomes" id="UP000003448">
    <property type="component" value="Unassembled WGS sequence"/>
</dbReference>
<name>I0L4T1_9ACTN</name>
<organism evidence="1 2">
    <name type="scientific">Micromonospora lupini str. Lupac 08</name>
    <dbReference type="NCBI Taxonomy" id="1150864"/>
    <lineage>
        <taxon>Bacteria</taxon>
        <taxon>Bacillati</taxon>
        <taxon>Actinomycetota</taxon>
        <taxon>Actinomycetes</taxon>
        <taxon>Micromonosporales</taxon>
        <taxon>Micromonosporaceae</taxon>
        <taxon>Micromonospora</taxon>
    </lineage>
</organism>
<keyword evidence="2" id="KW-1185">Reference proteome</keyword>
<protein>
    <submittedName>
        <fullName evidence="1">Uncharacterized protein</fullName>
    </submittedName>
</protein>
<comment type="caution">
    <text evidence="1">The sequence shown here is derived from an EMBL/GenBank/DDBJ whole genome shotgun (WGS) entry which is preliminary data.</text>
</comment>
<evidence type="ECO:0000313" key="1">
    <source>
        <dbReference type="EMBL" id="CCH18828.1"/>
    </source>
</evidence>
<dbReference type="AlphaFoldDB" id="I0L4T1"/>
<evidence type="ECO:0000313" key="2">
    <source>
        <dbReference type="Proteomes" id="UP000003448"/>
    </source>
</evidence>
<reference evidence="2" key="1">
    <citation type="journal article" date="2012" name="J. Bacteriol.">
        <title>Genome Sequence of Micromonospora lupini Lupac 08, Isolated from Root Nodules of Lupinus angustifolius.</title>
        <authorList>
            <person name="Alonso-Vega P."/>
            <person name="Normand P."/>
            <person name="Bacigalupe R."/>
            <person name="Pujic P."/>
            <person name="Lajus A."/>
            <person name="Vallenet D."/>
            <person name="Carro L."/>
            <person name="Coll P."/>
            <person name="Trujillo M.E."/>
        </authorList>
    </citation>
    <scope>NUCLEOTIDE SEQUENCE [LARGE SCALE GENOMIC DNA]</scope>
    <source>
        <strain evidence="2">Lupac 08</strain>
    </source>
</reference>
<dbReference type="STRING" id="1150864.MILUP08_43740"/>
<sequence>MRDVGYFNDLPHGQPTEMGLREASGKLTADLVGPVVGYLTGGSVLAASAGYAHDELDATRPEIAPLSILTDGEWSWPSDLPYYVERYRVGLPQEFLRHAEALGWRPPRLTRQQLEELEQLLFGQQ</sequence>
<proteinExistence type="predicted"/>
<dbReference type="eggNOG" id="ENOG50339HR">
    <property type="taxonomic scope" value="Bacteria"/>
</dbReference>